<name>A0A164MQE9_9CRUS</name>
<comment type="caution">
    <text evidence="3">The sequence shown here is derived from an EMBL/GenBank/DDBJ whole genome shotgun (WGS) entry which is preliminary data.</text>
</comment>
<evidence type="ECO:0000259" key="2">
    <source>
        <dbReference type="PROSITE" id="PS50878"/>
    </source>
</evidence>
<dbReference type="Proteomes" id="UP000076858">
    <property type="component" value="Unassembled WGS sequence"/>
</dbReference>
<reference evidence="3 4" key="1">
    <citation type="submission" date="2016-03" db="EMBL/GenBank/DDBJ databases">
        <title>EvidentialGene: Evidence-directed Construction of Genes on Genomes.</title>
        <authorList>
            <person name="Gilbert D.G."/>
            <person name="Choi J.-H."/>
            <person name="Mockaitis K."/>
            <person name="Colbourne J."/>
            <person name="Pfrender M."/>
        </authorList>
    </citation>
    <scope>NUCLEOTIDE SEQUENCE [LARGE SCALE GENOMIC DNA]</scope>
    <source>
        <strain evidence="3 4">Xinb3</strain>
        <tissue evidence="3">Complete organism</tissue>
    </source>
</reference>
<evidence type="ECO:0000256" key="1">
    <source>
        <dbReference type="SAM" id="MobiDB-lite"/>
    </source>
</evidence>
<dbReference type="CDD" id="cd01650">
    <property type="entry name" value="RT_nLTR_like"/>
    <property type="match status" value="1"/>
</dbReference>
<feature type="region of interest" description="Disordered" evidence="1">
    <location>
        <begin position="58"/>
        <end position="87"/>
    </location>
</feature>
<dbReference type="EMBL" id="LRGB01002978">
    <property type="protein sequence ID" value="KZS05264.1"/>
    <property type="molecule type" value="Genomic_DNA"/>
</dbReference>
<dbReference type="InterPro" id="IPR043502">
    <property type="entry name" value="DNA/RNA_pol_sf"/>
</dbReference>
<keyword evidence="4" id="KW-1185">Reference proteome</keyword>
<dbReference type="Pfam" id="PF00078">
    <property type="entry name" value="RVT_1"/>
    <property type="match status" value="1"/>
</dbReference>
<dbReference type="Gene3D" id="3.30.420.10">
    <property type="entry name" value="Ribonuclease H-like superfamily/Ribonuclease H"/>
    <property type="match status" value="1"/>
</dbReference>
<dbReference type="InterPro" id="IPR036397">
    <property type="entry name" value="RNaseH_sf"/>
</dbReference>
<feature type="domain" description="Reverse transcriptase" evidence="2">
    <location>
        <begin position="193"/>
        <end position="467"/>
    </location>
</feature>
<dbReference type="SUPFAM" id="SSF56672">
    <property type="entry name" value="DNA/RNA polymerases"/>
    <property type="match status" value="1"/>
</dbReference>
<dbReference type="AlphaFoldDB" id="A0A164MQE9"/>
<dbReference type="OrthoDB" id="10067100at2759"/>
<sequence>MRSKNVQGCSQDSSEEQSQRGGDFACLWAPAFHSCETVLDLEGVLEHCTADWLPKAQLLEDPSPEKPQGNPNDRKRNQNRQMQKARRQIKLKAYEARKIQRLFNIYPRKAVREVLGDRSPSYDGTVEAAEEYLERTYHRSSLPSQQCQSARVLYDTCDWSHPSRDQMDFLNRAPSQKELEAKLRRATNTSSGVDRLEYRHLRALDPDCILLETGDPSDYSNFRPISLLPTIYKLFSGVISQRLTEIASDLGWLSPEQKGFLPWVHGIQEHTQLLQTVVEETRTKRRHVSIAWLDMCNAFDSVPHAVPGELSASLPIPDDLRRILANIYSGNRMDFALQKESVYISPTAGVRQGDALSAPIFNLAFEPLVRAGKSNINPGFLLFGSLVKTTAYADDIDVVTNSPDELQNILDLLSLTSDTLGLQFNAGKCAYLVSDKGKPPEALLRIGTQPIRCLGPDDQETYLGTPIGGKLRFRLPTDLIPNLDKIAATHLAPWQKLEIFRSHLLPSFSHHLVSGRVLKDCLTQLDTECRKFLGLICNLPNHATVPFFYADRRVGGLGTCRLTDDADFWTIARAAQLLTCRDPTVSPAMAESLTRYNFVVDSAFRYHSIYLNFSPGPRKTNNTRSKNGNNPFKQDELVSGKDKTEIGTIENKFDNSADVAFKPGIDNVHILTINRRLIEAGIKSEIGAVKDILTDEHRAGRLAFVRWYVNQPIDFWRIVVFTDEKSWSSSSRGGVRVRRLKKERSEKRNILNIKRSGRTFVSVWGGMWSGGLTRLSRVERNLTTVQYVNTLKTNLIAFIRANFQRGERITFVQDNSRIHTAVHTRTWLGFTPNLFALELPTKGCDMNPIENL</sequence>
<dbReference type="GO" id="GO:0003676">
    <property type="term" value="F:nucleic acid binding"/>
    <property type="evidence" value="ECO:0007669"/>
    <property type="project" value="InterPro"/>
</dbReference>
<protein>
    <recommendedName>
        <fullName evidence="2">Reverse transcriptase domain-containing protein</fullName>
    </recommendedName>
</protein>
<proteinExistence type="predicted"/>
<accession>A0A164MQE9</accession>
<evidence type="ECO:0000313" key="3">
    <source>
        <dbReference type="EMBL" id="KZS05264.1"/>
    </source>
</evidence>
<dbReference type="STRING" id="35525.A0A164MQE9"/>
<dbReference type="PROSITE" id="PS50878">
    <property type="entry name" value="RT_POL"/>
    <property type="match status" value="1"/>
</dbReference>
<organism evidence="3 4">
    <name type="scientific">Daphnia magna</name>
    <dbReference type="NCBI Taxonomy" id="35525"/>
    <lineage>
        <taxon>Eukaryota</taxon>
        <taxon>Metazoa</taxon>
        <taxon>Ecdysozoa</taxon>
        <taxon>Arthropoda</taxon>
        <taxon>Crustacea</taxon>
        <taxon>Branchiopoda</taxon>
        <taxon>Diplostraca</taxon>
        <taxon>Cladocera</taxon>
        <taxon>Anomopoda</taxon>
        <taxon>Daphniidae</taxon>
        <taxon>Daphnia</taxon>
    </lineage>
</organism>
<dbReference type="InterPro" id="IPR000477">
    <property type="entry name" value="RT_dom"/>
</dbReference>
<gene>
    <name evidence="3" type="ORF">APZ42_031591</name>
</gene>
<evidence type="ECO:0000313" key="4">
    <source>
        <dbReference type="Proteomes" id="UP000076858"/>
    </source>
</evidence>
<dbReference type="GO" id="GO:0071897">
    <property type="term" value="P:DNA biosynthetic process"/>
    <property type="evidence" value="ECO:0007669"/>
    <property type="project" value="UniProtKB-ARBA"/>
</dbReference>
<dbReference type="PANTHER" id="PTHR19446">
    <property type="entry name" value="REVERSE TRANSCRIPTASES"/>
    <property type="match status" value="1"/>
</dbReference>